<protein>
    <submittedName>
        <fullName evidence="1">Uncharacterized protein</fullName>
    </submittedName>
</protein>
<gene>
    <name evidence="1" type="ORF">F444_09019</name>
</gene>
<comment type="caution">
    <text evidence="1">The sequence shown here is derived from an EMBL/GenBank/DDBJ whole genome shotgun (WGS) entry which is preliminary data.</text>
</comment>
<proteinExistence type="predicted"/>
<reference evidence="1 2" key="1">
    <citation type="submission" date="2013-11" db="EMBL/GenBank/DDBJ databases">
        <title>The Genome Sequence of Phytophthora parasitica P1976.</title>
        <authorList>
            <consortium name="The Broad Institute Genomics Platform"/>
            <person name="Russ C."/>
            <person name="Tyler B."/>
            <person name="Panabieres F."/>
            <person name="Shan W."/>
            <person name="Tripathy S."/>
            <person name="Grunwald N."/>
            <person name="Machado M."/>
            <person name="Johnson C.S."/>
            <person name="Walker B."/>
            <person name="Young S."/>
            <person name="Zeng Q."/>
            <person name="Gargeya S."/>
            <person name="Fitzgerald M."/>
            <person name="Haas B."/>
            <person name="Abouelleil A."/>
            <person name="Allen A.W."/>
            <person name="Alvarado L."/>
            <person name="Arachchi H.M."/>
            <person name="Berlin A.M."/>
            <person name="Chapman S.B."/>
            <person name="Gainer-Dewar J."/>
            <person name="Goldberg J."/>
            <person name="Griggs A."/>
            <person name="Gujja S."/>
            <person name="Hansen M."/>
            <person name="Howarth C."/>
            <person name="Imamovic A."/>
            <person name="Ireland A."/>
            <person name="Larimer J."/>
            <person name="McCowan C."/>
            <person name="Murphy C."/>
            <person name="Pearson M."/>
            <person name="Poon T.W."/>
            <person name="Priest M."/>
            <person name="Roberts A."/>
            <person name="Saif S."/>
            <person name="Shea T."/>
            <person name="Sisk P."/>
            <person name="Sykes S."/>
            <person name="Wortman J."/>
            <person name="Nusbaum C."/>
            <person name="Birren B."/>
        </authorList>
    </citation>
    <scope>NUCLEOTIDE SEQUENCE [LARGE SCALE GENOMIC DNA]</scope>
    <source>
        <strain evidence="1 2">P1976</strain>
    </source>
</reference>
<name>A0A081A8Z9_PHYNI</name>
<dbReference type="OrthoDB" id="123657at2759"/>
<dbReference type="EMBL" id="ANJA01001672">
    <property type="protein sequence ID" value="ETO75360.1"/>
    <property type="molecule type" value="Genomic_DNA"/>
</dbReference>
<accession>A0A081A8Z9</accession>
<sequence>MPTSHAWQLLCSELPEGDADLLLLRMKAYKAIKSQLMPCAVCALASPHSMRYKTLSCVCKQCKAVSPFIKCPWRAKVLVCQEANTVTIRELGKHFSAANPRSKPSITRAQRTFIHDMTRET</sequence>
<evidence type="ECO:0000313" key="2">
    <source>
        <dbReference type="Proteomes" id="UP000028582"/>
    </source>
</evidence>
<evidence type="ECO:0000313" key="1">
    <source>
        <dbReference type="EMBL" id="ETO75360.1"/>
    </source>
</evidence>
<dbReference type="AlphaFoldDB" id="A0A081A8Z9"/>
<dbReference type="Proteomes" id="UP000028582">
    <property type="component" value="Unassembled WGS sequence"/>
</dbReference>
<organism evidence="1 2">
    <name type="scientific">Phytophthora nicotianae P1976</name>
    <dbReference type="NCBI Taxonomy" id="1317066"/>
    <lineage>
        <taxon>Eukaryota</taxon>
        <taxon>Sar</taxon>
        <taxon>Stramenopiles</taxon>
        <taxon>Oomycota</taxon>
        <taxon>Peronosporomycetes</taxon>
        <taxon>Peronosporales</taxon>
        <taxon>Peronosporaceae</taxon>
        <taxon>Phytophthora</taxon>
    </lineage>
</organism>